<dbReference type="InterPro" id="IPR000182">
    <property type="entry name" value="GNAT_dom"/>
</dbReference>
<dbReference type="PROSITE" id="PS51186">
    <property type="entry name" value="GNAT"/>
    <property type="match status" value="2"/>
</dbReference>
<dbReference type="RefSeq" id="WP_232416646.1">
    <property type="nucleotide sequence ID" value="NZ_CP101990.1"/>
</dbReference>
<dbReference type="InterPro" id="IPR016181">
    <property type="entry name" value="Acyl_CoA_acyltransferase"/>
</dbReference>
<reference evidence="2 3" key="1">
    <citation type="submission" date="2022-07" db="EMBL/GenBank/DDBJ databases">
        <title>Novel species in genus Aeromicrobium.</title>
        <authorList>
            <person name="Ye L."/>
        </authorList>
    </citation>
    <scope>NUCLEOTIDE SEQUENCE [LARGE SCALE GENOMIC DNA]</scope>
    <source>
        <strain evidence="3">zg-Y50</strain>
    </source>
</reference>
<feature type="domain" description="N-acetyltransferase" evidence="1">
    <location>
        <begin position="8"/>
        <end position="167"/>
    </location>
</feature>
<gene>
    <name evidence="2" type="ORF">NP095_07135</name>
</gene>
<dbReference type="Gene3D" id="3.40.630.30">
    <property type="match status" value="1"/>
</dbReference>
<name>A0ABY5KJB0_9ACTN</name>
<accession>A0ABY5KJB0</accession>
<evidence type="ECO:0000259" key="1">
    <source>
        <dbReference type="PROSITE" id="PS51186"/>
    </source>
</evidence>
<proteinExistence type="predicted"/>
<dbReference type="EMBL" id="CP101990">
    <property type="protein sequence ID" value="UUI69858.1"/>
    <property type="molecule type" value="Genomic_DNA"/>
</dbReference>
<evidence type="ECO:0000313" key="3">
    <source>
        <dbReference type="Proteomes" id="UP001315860"/>
    </source>
</evidence>
<dbReference type="Pfam" id="PF00583">
    <property type="entry name" value="Acetyltransf_1"/>
    <property type="match status" value="1"/>
</dbReference>
<evidence type="ECO:0000313" key="2">
    <source>
        <dbReference type="EMBL" id="UUI69858.1"/>
    </source>
</evidence>
<protein>
    <submittedName>
        <fullName evidence="2">GNAT family N-acetyltransferase</fullName>
    </submittedName>
</protein>
<organism evidence="2 3">
    <name type="scientific">Aeromicrobium duanguangcaii</name>
    <dbReference type="NCBI Taxonomy" id="2968086"/>
    <lineage>
        <taxon>Bacteria</taxon>
        <taxon>Bacillati</taxon>
        <taxon>Actinomycetota</taxon>
        <taxon>Actinomycetes</taxon>
        <taxon>Propionibacteriales</taxon>
        <taxon>Nocardioidaceae</taxon>
        <taxon>Aeromicrobium</taxon>
    </lineage>
</organism>
<sequence length="314" mass="34491">MTDDVSALTVRPARHDDQPTLEAWSSRDPVAWVDRARLSAELGTRNYRYEWSWIAERGDRPVGRALWWGSENAERPVTLDCLLVAESEPRPDGVGAALIRAGIAEFGAGPALEFNVDVDVRWTQNPAAVEAVEWRSRAARAGGFTRSTERLSFARIDSTPRPQRPRRLGFRPGTDDEFRTLFAAVAPGSLDAHTLAMVAEQGVDALADDDLQFYLSLPGSRDAWRIATLADGTTVGFTIATRTAYDASISYLGVLPEHRGRGFVDELLAQMVHLHHDDGEQRIVGTTDAANAPMAAAFGRAGFETTRVRIVHAR</sequence>
<dbReference type="Proteomes" id="UP001315860">
    <property type="component" value="Chromosome"/>
</dbReference>
<dbReference type="SUPFAM" id="SSF55729">
    <property type="entry name" value="Acyl-CoA N-acyltransferases (Nat)"/>
    <property type="match status" value="1"/>
</dbReference>
<keyword evidence="3" id="KW-1185">Reference proteome</keyword>
<dbReference type="CDD" id="cd04301">
    <property type="entry name" value="NAT_SF"/>
    <property type="match status" value="1"/>
</dbReference>
<feature type="domain" description="N-acetyltransferase" evidence="1">
    <location>
        <begin position="176"/>
        <end position="314"/>
    </location>
</feature>